<dbReference type="InterPro" id="IPR009056">
    <property type="entry name" value="Cyt_c-like_dom"/>
</dbReference>
<feature type="chain" id="PRO_5045993462" evidence="8">
    <location>
        <begin position="22"/>
        <end position="125"/>
    </location>
</feature>
<protein>
    <submittedName>
        <fullName evidence="10">Cytochrome c551</fullName>
    </submittedName>
</protein>
<evidence type="ECO:0000256" key="5">
    <source>
        <dbReference type="ARBA" id="ARBA00023004"/>
    </source>
</evidence>
<dbReference type="InterPro" id="IPR036909">
    <property type="entry name" value="Cyt_c-like_dom_sf"/>
</dbReference>
<feature type="domain" description="Cytochrome c" evidence="9">
    <location>
        <begin position="47"/>
        <end position="125"/>
    </location>
</feature>
<evidence type="ECO:0000256" key="3">
    <source>
        <dbReference type="ARBA" id="ARBA00022723"/>
    </source>
</evidence>
<proteinExistence type="predicted"/>
<keyword evidence="1" id="KW-0813">Transport</keyword>
<name>A0ABS4IXP7_9BACL</name>
<keyword evidence="3 6" id="KW-0479">Metal-binding</keyword>
<keyword evidence="5 6" id="KW-0408">Iron</keyword>
<evidence type="ECO:0000256" key="4">
    <source>
        <dbReference type="ARBA" id="ARBA00022982"/>
    </source>
</evidence>
<gene>
    <name evidence="10" type="ORF">J2Z66_003969</name>
</gene>
<accession>A0ABS4IXP7</accession>
<dbReference type="PROSITE" id="PS51007">
    <property type="entry name" value="CYTC"/>
    <property type="match status" value="1"/>
</dbReference>
<dbReference type="RefSeq" id="WP_209973308.1">
    <property type="nucleotide sequence ID" value="NZ_JAGGLB010000013.1"/>
</dbReference>
<feature type="region of interest" description="Disordered" evidence="7">
    <location>
        <begin position="23"/>
        <end position="45"/>
    </location>
</feature>
<dbReference type="Gene3D" id="1.10.760.10">
    <property type="entry name" value="Cytochrome c-like domain"/>
    <property type="match status" value="1"/>
</dbReference>
<evidence type="ECO:0000256" key="2">
    <source>
        <dbReference type="ARBA" id="ARBA00022617"/>
    </source>
</evidence>
<evidence type="ECO:0000313" key="11">
    <source>
        <dbReference type="Proteomes" id="UP001519287"/>
    </source>
</evidence>
<evidence type="ECO:0000256" key="7">
    <source>
        <dbReference type="SAM" id="MobiDB-lite"/>
    </source>
</evidence>
<reference evidence="10 11" key="1">
    <citation type="submission" date="2021-03" db="EMBL/GenBank/DDBJ databases">
        <title>Genomic Encyclopedia of Type Strains, Phase IV (KMG-IV): sequencing the most valuable type-strain genomes for metagenomic binning, comparative biology and taxonomic classification.</title>
        <authorList>
            <person name="Goeker M."/>
        </authorList>
    </citation>
    <scope>NUCLEOTIDE SEQUENCE [LARGE SCALE GENOMIC DNA]</scope>
    <source>
        <strain evidence="10 11">DSM 26048</strain>
    </source>
</reference>
<evidence type="ECO:0000259" key="9">
    <source>
        <dbReference type="PROSITE" id="PS51007"/>
    </source>
</evidence>
<dbReference type="Proteomes" id="UP001519287">
    <property type="component" value="Unassembled WGS sequence"/>
</dbReference>
<dbReference type="SUPFAM" id="SSF46626">
    <property type="entry name" value="Cytochrome c"/>
    <property type="match status" value="1"/>
</dbReference>
<keyword evidence="4" id="KW-0249">Electron transport</keyword>
<organism evidence="10 11">
    <name type="scientific">Paenibacillus eucommiae</name>
    <dbReference type="NCBI Taxonomy" id="1355755"/>
    <lineage>
        <taxon>Bacteria</taxon>
        <taxon>Bacillati</taxon>
        <taxon>Bacillota</taxon>
        <taxon>Bacilli</taxon>
        <taxon>Bacillales</taxon>
        <taxon>Paenibacillaceae</taxon>
        <taxon>Paenibacillus</taxon>
    </lineage>
</organism>
<comment type="caution">
    <text evidence="10">The sequence shown here is derived from an EMBL/GenBank/DDBJ whole genome shotgun (WGS) entry which is preliminary data.</text>
</comment>
<keyword evidence="11" id="KW-1185">Reference proteome</keyword>
<keyword evidence="8" id="KW-0732">Signal</keyword>
<feature type="compositionally biased region" description="Polar residues" evidence="7">
    <location>
        <begin position="36"/>
        <end position="45"/>
    </location>
</feature>
<feature type="signal peptide" evidence="8">
    <location>
        <begin position="1"/>
        <end position="21"/>
    </location>
</feature>
<keyword evidence="2 6" id="KW-0349">Heme</keyword>
<evidence type="ECO:0000256" key="6">
    <source>
        <dbReference type="PROSITE-ProRule" id="PRU00433"/>
    </source>
</evidence>
<evidence type="ECO:0000313" key="10">
    <source>
        <dbReference type="EMBL" id="MBP1992361.1"/>
    </source>
</evidence>
<dbReference type="PROSITE" id="PS51257">
    <property type="entry name" value="PROKAR_LIPOPROTEIN"/>
    <property type="match status" value="1"/>
</dbReference>
<dbReference type="PANTHER" id="PTHR37823">
    <property type="entry name" value="CYTOCHROME C-553-LIKE"/>
    <property type="match status" value="1"/>
</dbReference>
<dbReference type="InterPro" id="IPR012218">
    <property type="entry name" value="Cyt_c_BACSU-c550-type"/>
</dbReference>
<dbReference type="PIRSF" id="PIRSF000025">
    <property type="entry name" value="Cytc_Bsub_c550"/>
    <property type="match status" value="1"/>
</dbReference>
<sequence length="125" mass="13221">MHKSISLLILMLLVTALSACGAASPKPQTGGDKSPGASSTPSAETNEAFVKAEELFQKTNCISCHGVDLSGRIGPTTNLQKIGASKTKEQIADQIRNGGGGMPVYKSKLTDDEINLLTEWLFSKK</sequence>
<dbReference type="InterPro" id="IPR051811">
    <property type="entry name" value="Cytochrome_c550/c551-like"/>
</dbReference>
<dbReference type="Pfam" id="PF13442">
    <property type="entry name" value="Cytochrome_CBB3"/>
    <property type="match status" value="1"/>
</dbReference>
<evidence type="ECO:0000256" key="1">
    <source>
        <dbReference type="ARBA" id="ARBA00022448"/>
    </source>
</evidence>
<dbReference type="EMBL" id="JAGGLB010000013">
    <property type="protein sequence ID" value="MBP1992361.1"/>
    <property type="molecule type" value="Genomic_DNA"/>
</dbReference>
<evidence type="ECO:0000256" key="8">
    <source>
        <dbReference type="SAM" id="SignalP"/>
    </source>
</evidence>
<dbReference type="PANTHER" id="PTHR37823:SF4">
    <property type="entry name" value="MENAQUINOL-CYTOCHROME C REDUCTASE CYTOCHROME B_C SUBUNIT"/>
    <property type="match status" value="1"/>
</dbReference>